<dbReference type="EMBL" id="UFXZ01000002">
    <property type="protein sequence ID" value="STE53305.1"/>
    <property type="molecule type" value="Genomic_DNA"/>
</dbReference>
<comment type="similarity">
    <text evidence="3">Belongs to the TraA family.</text>
</comment>
<proteinExistence type="inferred from homology"/>
<organism evidence="12 13">
    <name type="scientific">Edwardsiella hoshinae</name>
    <dbReference type="NCBI Taxonomy" id="93378"/>
    <lineage>
        <taxon>Bacteria</taxon>
        <taxon>Pseudomonadati</taxon>
        <taxon>Pseudomonadota</taxon>
        <taxon>Gammaproteobacteria</taxon>
        <taxon>Enterobacterales</taxon>
        <taxon>Hafniaceae</taxon>
        <taxon>Edwardsiella</taxon>
    </lineage>
</organism>
<evidence type="ECO:0000256" key="6">
    <source>
        <dbReference type="ARBA" id="ARBA00022519"/>
    </source>
</evidence>
<keyword evidence="5" id="KW-1003">Cell membrane</keyword>
<evidence type="ECO:0000256" key="8">
    <source>
        <dbReference type="ARBA" id="ARBA00022971"/>
    </source>
</evidence>
<dbReference type="Pfam" id="PF05513">
    <property type="entry name" value="TraA"/>
    <property type="match status" value="1"/>
</dbReference>
<keyword evidence="11" id="KW-0812">Transmembrane</keyword>
<evidence type="ECO:0000313" key="13">
    <source>
        <dbReference type="Proteomes" id="UP000255248"/>
    </source>
</evidence>
<evidence type="ECO:0000313" key="12">
    <source>
        <dbReference type="EMBL" id="STE53305.1"/>
    </source>
</evidence>
<evidence type="ECO:0000256" key="9">
    <source>
        <dbReference type="ARBA" id="ARBA00023136"/>
    </source>
</evidence>
<keyword evidence="7" id="KW-0964">Secreted</keyword>
<dbReference type="RefSeq" id="WP_024524763.1">
    <property type="nucleotide sequence ID" value="NZ_CP065625.1"/>
</dbReference>
<accession>A0A376IYV3</accession>
<evidence type="ECO:0000256" key="1">
    <source>
        <dbReference type="ARBA" id="ARBA00004429"/>
    </source>
</evidence>
<evidence type="ECO:0000256" key="7">
    <source>
        <dbReference type="ARBA" id="ARBA00022525"/>
    </source>
</evidence>
<dbReference type="NCBIfam" id="TIGR02758">
    <property type="entry name" value="TraA_TIGR"/>
    <property type="match status" value="1"/>
</dbReference>
<evidence type="ECO:0000256" key="10">
    <source>
        <dbReference type="ARBA" id="ARBA00026027"/>
    </source>
</evidence>
<dbReference type="AlphaFoldDB" id="A0A376IYV3"/>
<comment type="subunit">
    <text evidence="10">Monomer. Interacts with itself to form filaments; also interacts with TraQ.</text>
</comment>
<keyword evidence="8" id="KW-0184">Conjugation</keyword>
<reference evidence="12 13" key="1">
    <citation type="submission" date="2018-06" db="EMBL/GenBank/DDBJ databases">
        <authorList>
            <consortium name="Pathogen Informatics"/>
            <person name="Doyle S."/>
        </authorList>
    </citation>
    <scope>NUCLEOTIDE SEQUENCE [LARGE SCALE GENOMIC DNA]</scope>
    <source>
        <strain evidence="12 13">NCTC12121</strain>
    </source>
</reference>
<dbReference type="GO" id="GO:0005576">
    <property type="term" value="C:extracellular region"/>
    <property type="evidence" value="ECO:0007669"/>
    <property type="project" value="UniProtKB-SubCell"/>
</dbReference>
<evidence type="ECO:0000256" key="2">
    <source>
        <dbReference type="ARBA" id="ARBA00004613"/>
    </source>
</evidence>
<evidence type="ECO:0000256" key="4">
    <source>
        <dbReference type="ARBA" id="ARBA00018586"/>
    </source>
</evidence>
<keyword evidence="9 11" id="KW-0472">Membrane</keyword>
<dbReference type="NCBIfam" id="NF010294">
    <property type="entry name" value="PRK13734.1"/>
    <property type="match status" value="1"/>
</dbReference>
<feature type="transmembrane region" description="Helical" evidence="11">
    <location>
        <begin position="98"/>
        <end position="117"/>
    </location>
</feature>
<keyword evidence="6" id="KW-0997">Cell inner membrane</keyword>
<evidence type="ECO:0000256" key="11">
    <source>
        <dbReference type="SAM" id="Phobius"/>
    </source>
</evidence>
<protein>
    <recommendedName>
        <fullName evidence="4">Pilin</fullName>
    </recommendedName>
</protein>
<comment type="subcellular location">
    <subcellularLocation>
        <location evidence="1">Cell inner membrane</location>
        <topology evidence="1">Multi-pass membrane protein</topology>
    </subcellularLocation>
    <subcellularLocation>
        <location evidence="2">Secreted</location>
    </subcellularLocation>
</comment>
<keyword evidence="11" id="KW-1133">Transmembrane helix</keyword>
<dbReference type="InterPro" id="IPR008873">
    <property type="entry name" value="TraA"/>
</dbReference>
<name>A0A376IYV3_9GAMM</name>
<dbReference type="Proteomes" id="UP000255248">
    <property type="component" value="Unassembled WGS sequence"/>
</dbReference>
<feature type="transmembrane region" description="Helical" evidence="11">
    <location>
        <begin position="74"/>
        <end position="91"/>
    </location>
</feature>
<evidence type="ECO:0000256" key="5">
    <source>
        <dbReference type="ARBA" id="ARBA00022475"/>
    </source>
</evidence>
<evidence type="ECO:0000256" key="3">
    <source>
        <dbReference type="ARBA" id="ARBA00009586"/>
    </source>
</evidence>
<gene>
    <name evidence="12" type="primary">traA</name>
    <name evidence="12" type="ORF">NCTC12121_03590</name>
</gene>
<dbReference type="GO" id="GO:0005886">
    <property type="term" value="C:plasma membrane"/>
    <property type="evidence" value="ECO:0007669"/>
    <property type="project" value="UniProtKB-SubCell"/>
</dbReference>
<sequence length="118" mass="12046">MDTSLSVQGVATSKKKSSLFSKKGMIKALKVALPAAAIATLVPDLAIASSSGGKDLLASGDATVGKTFGSGSSVVKWVILAEVIVGALMYMMTKNIKFLAGFAILSVFINIGMTVAGY</sequence>
<dbReference type="OrthoDB" id="6614884at2"/>